<name>A0A371PAL7_9ACTN</name>
<dbReference type="InterPro" id="IPR007016">
    <property type="entry name" value="O-antigen_ligase-rel_domated"/>
</dbReference>
<feature type="transmembrane region" description="Helical" evidence="5">
    <location>
        <begin position="96"/>
        <end position="114"/>
    </location>
</feature>
<dbReference type="Proteomes" id="UP000265581">
    <property type="component" value="Unassembled WGS sequence"/>
</dbReference>
<dbReference type="OrthoDB" id="5112787at2"/>
<dbReference type="RefSeq" id="WP_119703118.1">
    <property type="nucleotide sequence ID" value="NZ_JBHSOI010000001.1"/>
</dbReference>
<evidence type="ECO:0000256" key="1">
    <source>
        <dbReference type="ARBA" id="ARBA00004141"/>
    </source>
</evidence>
<feature type="transmembrane region" description="Helical" evidence="5">
    <location>
        <begin position="169"/>
        <end position="185"/>
    </location>
</feature>
<keyword evidence="8" id="KW-1185">Reference proteome</keyword>
<keyword evidence="4 5" id="KW-0472">Membrane</keyword>
<proteinExistence type="predicted"/>
<accession>A0A371PAL7</accession>
<dbReference type="AlphaFoldDB" id="A0A371PAL7"/>
<dbReference type="EMBL" id="QUBR01000001">
    <property type="protein sequence ID" value="REK73004.1"/>
    <property type="molecule type" value="Genomic_DNA"/>
</dbReference>
<feature type="transmembrane region" description="Helical" evidence="5">
    <location>
        <begin position="342"/>
        <end position="359"/>
    </location>
</feature>
<feature type="domain" description="O-antigen ligase-related" evidence="6">
    <location>
        <begin position="197"/>
        <end position="305"/>
    </location>
</feature>
<dbReference type="PANTHER" id="PTHR37422">
    <property type="entry name" value="TEICHURONIC ACID BIOSYNTHESIS PROTEIN TUAE"/>
    <property type="match status" value="1"/>
</dbReference>
<evidence type="ECO:0000256" key="2">
    <source>
        <dbReference type="ARBA" id="ARBA00022692"/>
    </source>
</evidence>
<dbReference type="PANTHER" id="PTHR37422:SF21">
    <property type="entry name" value="EXOQ-LIKE PROTEIN"/>
    <property type="match status" value="1"/>
</dbReference>
<evidence type="ECO:0000256" key="4">
    <source>
        <dbReference type="ARBA" id="ARBA00023136"/>
    </source>
</evidence>
<dbReference type="InterPro" id="IPR051533">
    <property type="entry name" value="WaaL-like"/>
</dbReference>
<dbReference type="Pfam" id="PF04932">
    <property type="entry name" value="Wzy_C"/>
    <property type="match status" value="1"/>
</dbReference>
<feature type="transmembrane region" description="Helical" evidence="5">
    <location>
        <begin position="379"/>
        <end position="397"/>
    </location>
</feature>
<comment type="caution">
    <text evidence="7">The sequence shown here is derived from an EMBL/GenBank/DDBJ whole genome shotgun (WGS) entry which is preliminary data.</text>
</comment>
<protein>
    <recommendedName>
        <fullName evidence="6">O-antigen ligase-related domain-containing protein</fullName>
    </recommendedName>
</protein>
<reference evidence="7 8" key="1">
    <citation type="submission" date="2018-08" db="EMBL/GenBank/DDBJ databases">
        <title>Aeromicrobium sp. M2KJ-4, whole genome shotgun sequence.</title>
        <authorList>
            <person name="Tuo L."/>
        </authorList>
    </citation>
    <scope>NUCLEOTIDE SEQUENCE [LARGE SCALE GENOMIC DNA]</scope>
    <source>
        <strain evidence="7 8">M2KJ-4</strain>
    </source>
</reference>
<feature type="transmembrane region" description="Helical" evidence="5">
    <location>
        <begin position="68"/>
        <end position="90"/>
    </location>
</feature>
<gene>
    <name evidence="7" type="ORF">DX116_05280</name>
</gene>
<evidence type="ECO:0000256" key="5">
    <source>
        <dbReference type="SAM" id="Phobius"/>
    </source>
</evidence>
<keyword evidence="3 5" id="KW-1133">Transmembrane helix</keyword>
<evidence type="ECO:0000256" key="3">
    <source>
        <dbReference type="ARBA" id="ARBA00022989"/>
    </source>
</evidence>
<comment type="subcellular location">
    <subcellularLocation>
        <location evidence="1">Membrane</location>
        <topology evidence="1">Multi-pass membrane protein</topology>
    </subcellularLocation>
</comment>
<organism evidence="7 8">
    <name type="scientific">Aeromicrobium endophyticum</name>
    <dbReference type="NCBI Taxonomy" id="2292704"/>
    <lineage>
        <taxon>Bacteria</taxon>
        <taxon>Bacillati</taxon>
        <taxon>Actinomycetota</taxon>
        <taxon>Actinomycetes</taxon>
        <taxon>Propionibacteriales</taxon>
        <taxon>Nocardioidaceae</taxon>
        <taxon>Aeromicrobium</taxon>
    </lineage>
</organism>
<evidence type="ECO:0000259" key="6">
    <source>
        <dbReference type="Pfam" id="PF04932"/>
    </source>
</evidence>
<dbReference type="GO" id="GO:0016020">
    <property type="term" value="C:membrane"/>
    <property type="evidence" value="ECO:0007669"/>
    <property type="project" value="UniProtKB-SubCell"/>
</dbReference>
<keyword evidence="2 5" id="KW-0812">Transmembrane</keyword>
<feature type="transmembrane region" description="Helical" evidence="5">
    <location>
        <begin position="197"/>
        <end position="227"/>
    </location>
</feature>
<feature type="transmembrane region" description="Helical" evidence="5">
    <location>
        <begin position="239"/>
        <end position="258"/>
    </location>
</feature>
<sequence>MELAVAAAALFAVVVFALTSSRKEHVLPFLIGVTAGLVDARLGRLHVFSALVGVWALVHFLQGRRYSLNPFLLLISVSGLAASSVLYGELVNSNTLAIQLVILAASGGIIAGFATESHARSMLAGLLCVCTAASAVGVLQIAGVIQMTLWHTDVSGLGRPMAFYPEPDWLGLFAAIGLILAWRVLDESWRRNVLVTLNGAVFVFSFARAAWVALVVSVALMFVISIVRRRSDSVPPRRAVAGLLALLLVAGTAGLAASPQLRSDLGRRLAQTVQAQDGDVSGQARIAQTQGLLYLAETAPWYGQGVSASGRVGVSGRLTLGGVADNNVGSNWILAMWVDSKFLALPLIALLGIAALVGARSVPGQLLVVALVNSLFSNATYTPIVWLLLGLVLATALKTMSLRRVANTGLGSRRAVIYRLKESDSDSPAPCRPHVVPAG</sequence>
<evidence type="ECO:0000313" key="8">
    <source>
        <dbReference type="Proteomes" id="UP000265581"/>
    </source>
</evidence>
<feature type="transmembrane region" description="Helical" evidence="5">
    <location>
        <begin position="41"/>
        <end position="61"/>
    </location>
</feature>
<feature type="transmembrane region" description="Helical" evidence="5">
    <location>
        <begin position="126"/>
        <end position="149"/>
    </location>
</feature>
<evidence type="ECO:0000313" key="7">
    <source>
        <dbReference type="EMBL" id="REK73004.1"/>
    </source>
</evidence>